<feature type="domain" description="Bacterial Ig" evidence="2">
    <location>
        <begin position="1209"/>
        <end position="1276"/>
    </location>
</feature>
<evidence type="ECO:0000313" key="3">
    <source>
        <dbReference type="EMBL" id="TLG91096.1"/>
    </source>
</evidence>
<feature type="region of interest" description="Disordered" evidence="1">
    <location>
        <begin position="1"/>
        <end position="23"/>
    </location>
</feature>
<dbReference type="Gene3D" id="2.60.40.10">
    <property type="entry name" value="Immunoglobulins"/>
    <property type="match status" value="2"/>
</dbReference>
<dbReference type="EMBL" id="VBVZ01000191">
    <property type="protein sequence ID" value="TLG91096.1"/>
    <property type="molecule type" value="Genomic_DNA"/>
</dbReference>
<evidence type="ECO:0000259" key="2">
    <source>
        <dbReference type="Pfam" id="PF17936"/>
    </source>
</evidence>
<dbReference type="InterPro" id="IPR017868">
    <property type="entry name" value="Filamin/ABP280_repeat-like"/>
</dbReference>
<feature type="domain" description="Bacterial Ig" evidence="2">
    <location>
        <begin position="1550"/>
        <end position="1622"/>
    </location>
</feature>
<dbReference type="Pfam" id="PF17963">
    <property type="entry name" value="Big_9"/>
    <property type="match status" value="1"/>
</dbReference>
<feature type="domain" description="Bacterial Ig" evidence="2">
    <location>
        <begin position="1463"/>
        <end position="1541"/>
    </location>
</feature>
<feature type="domain" description="Bacterial Ig" evidence="2">
    <location>
        <begin position="1125"/>
        <end position="1202"/>
    </location>
</feature>
<name>A0ABY2U457_9PSED</name>
<sequence length="2104" mass="213170">TVQVQDPSGKPIGNPVTLDDKGQGTVTLPGNTSGQQVGVALNDGTNPPLTTNVDVPLLAPQLGPIDPATGNVVVTGKPGATVQAQDASGKPIGNPVTLDDKGQGTVTLPGNTSGQQVGVALKDGINPPLTTNVDVPLLAPQLGPVDPATGNVLVTGKPGATVQAQDASGKPIGKPVTLDDKGEGTLTLPGNASDQKVGVVLNDGINPPLTTNLDVPLLAPQLGPVDPATGLLPVIGKPGASVQLQDSTGASIGNPVVLDAQGNGTLTLPAKTAGESVQAVQTSDTITSPTSPTLAIPTLTPTVGTIDPQTGILEVTGKPGATVQLKDSTGKTVGTPVTLDADGKGTLQIPTTLSDQPVTVTQTVDNNESLATAPQTVPLLKPELGDVNAATGGLTVTGKPGATVQLQDSTGKPIGTPIVLSDEGEGVLTLPANTSGDSVKAVQTSDTTTSPASDLLTVPVLTPVVGTIDPEGTLLVQGKPGATVQLKDSTGSTVGTPVTLDAQGQGSLQVPTTLSEQPVAVTQTVDNIESPPTTALTAPLLKPELGDVNASGQLLVTGKPGASVQLQDSEGAPIGAPVILDEQGQFLITLPKEASGENLQAVQTSGTVQSPVSNTVLAPVLAPVVGAVDDANNLVNVQGKPNATVQLKDSTGLPIGNPVTLNDQGEGQIPLRPQLSNLDLTVTQLVDSVESGPSGVAVPMLTPILGQVDGGTRSVTLDGKPGAVFQVFNDVTGEVYVRGVFDPDGKATVTLPFNASGQSITASQEDAATTSRTGALDAQFDNPALQTVEPAKPAKRSEKAPSIEVPLFEPKLTFNEDGTALEIVGMPGGQVEVKNAAGEVVERLTLGNDGKGNLVLSPALRGESVSVTIKDGQEESATVQTAIPLLKVVLGPVDPKTGLTAVEGKAGASVQLQDKDGKPVGSPVTLDAQGKGVISIPASLGAETLQAVQTFKEAKSPVSDALVVPLLAPTLAFDAAKEELSVTGKPNATVQLQDKGGNPVGAPVQLDAQGQAVIKLPHALGGGEVGVVAQAAGITSQAATLEVPLLAPVFGAVDAVTGQVSVEGKPNAVVQINTPDGTIVRVPLDANGKGNVLLPSGASGEDLKATVSLGSLESAPATLSVPVLAPRDAVINDTGSAVTVKGKPGEIIKVMDGGGKELGSGVVTKTGSVEIALSTPQKTGAVLSVTAYDEGKASPTVSVVAPFIDADVPLPPTDLNINPSGTRVLGKVKPGETVKIVNLDTQQDLGTFAAGPDGMFSANIPAQNGGDRLAISAVKGDKVSAPALLLVPLSAEDTPAKPFDVSVDATGTKVQGKGAPNTIVLIKAADDTTVIAKGIVGPDGTFEVTIPVQPGGQLLNVALQNNDKVSASESVMTPHIASNTPTEVQVDEAGTQVTGKGNTGETISVKDAQGKEIGSGVVQQDGTFVVNIPKQPNGTTLAVTAQGQGVESAPAYVKTPVTEVDRPAQPEAHLDAAGTQITGKTLPGASVSVKDANGQLLAGPILAGEDGTFAATITRQPAGSKVSVVAELAGKESLPTELIAPQVAGEAIPAPLSAMISADGKLVSGKATPNTKVVVKNAASETLGEQPVDADGNYEVPVKAQMGGTVLQVTSASLDNQSTSTGSVSVTAPYQLVAEHNEVTVSQFIDPNIANLEQNKSSTFITPVSSGVNSVLNWFSNTLGGGDLLPTSATYHFVVSDSEKVEITVNSSAPVNVDVGNFNGVKLEKLIDGKWVDVRSSSAGGLGNLSVLPIFATKSGISLAYEMPGEYRVTVNNFDILGVGAKTYTTSIVHTSFIGGFANSAIKSDLILPAGATLLKVNNTTLANEVRTVVKGQFGDLSIGADGQATYRQNSNATPSDQTETFSYEARTAGGAILTSTFQIDIKAYSVSGDLIDSDDVSIVSVDGKSVPSINQETIAGKYGDLKVAANGDYTYTPKLSLTGLNEIETFSYQVRHTNGETVTSTLAVKIADSKLVTELNEVSTSVAPAPDLAAQLAQPESQVQTDVDSDTALPSFNLGQGPNLDVNKLVSLQAKDDPAKPALTVTLNDILQADGTVSKSTSASTLDLPDSWKPDGVKAPLDGHEYVHYIDETSKKDLWVESGVSVV</sequence>
<dbReference type="InterPro" id="IPR041498">
    <property type="entry name" value="Big_6"/>
</dbReference>
<feature type="domain" description="Bacterial Ig" evidence="2">
    <location>
        <begin position="1295"/>
        <end position="1364"/>
    </location>
</feature>
<protein>
    <recommendedName>
        <fullName evidence="2">Bacterial Ig domain-containing protein</fullName>
    </recommendedName>
</protein>
<feature type="non-terminal residue" evidence="3">
    <location>
        <position position="1"/>
    </location>
</feature>
<comment type="caution">
    <text evidence="3">The sequence shown here is derived from an EMBL/GenBank/DDBJ whole genome shotgun (WGS) entry which is preliminary data.</text>
</comment>
<dbReference type="InterPro" id="IPR010221">
    <property type="entry name" value="VCBS_dom"/>
</dbReference>
<proteinExistence type="predicted"/>
<keyword evidence="4" id="KW-1185">Reference proteome</keyword>
<dbReference type="NCBIfam" id="TIGR01965">
    <property type="entry name" value="VCBS_repeat"/>
    <property type="match status" value="1"/>
</dbReference>
<dbReference type="InterPro" id="IPR013783">
    <property type="entry name" value="Ig-like_fold"/>
</dbReference>
<evidence type="ECO:0000313" key="4">
    <source>
        <dbReference type="Proteomes" id="UP000304941"/>
    </source>
</evidence>
<dbReference type="Proteomes" id="UP000304941">
    <property type="component" value="Unassembled WGS sequence"/>
</dbReference>
<evidence type="ECO:0000256" key="1">
    <source>
        <dbReference type="SAM" id="MobiDB-lite"/>
    </source>
</evidence>
<accession>A0ABY2U457</accession>
<gene>
    <name evidence="3" type="ORF">FEM54_14695</name>
</gene>
<dbReference type="Pfam" id="PF17936">
    <property type="entry name" value="Big_6"/>
    <property type="match status" value="6"/>
</dbReference>
<reference evidence="3 4" key="1">
    <citation type="submission" date="2019-05" db="EMBL/GenBank/DDBJ databases">
        <title>Pseudomonas edaphica sp. nov., isolated from rhizospheric soil of Cistus ladanifer L. in Spain.</title>
        <authorList>
            <person name="Peix A."/>
        </authorList>
    </citation>
    <scope>NUCLEOTIDE SEQUENCE [LARGE SCALE GENOMIC DNA]</scope>
    <source>
        <strain evidence="3 4">RD25</strain>
    </source>
</reference>
<organism evidence="3 4">
    <name type="scientific">Pseudomonas edaphica</name>
    <dbReference type="NCBI Taxonomy" id="2006980"/>
    <lineage>
        <taxon>Bacteria</taxon>
        <taxon>Pseudomonadati</taxon>
        <taxon>Pseudomonadota</taxon>
        <taxon>Gammaproteobacteria</taxon>
        <taxon>Pseudomonadales</taxon>
        <taxon>Pseudomonadaceae</taxon>
        <taxon>Pseudomonas</taxon>
    </lineage>
</organism>
<dbReference type="PROSITE" id="PS50194">
    <property type="entry name" value="FILAMIN_REPEAT"/>
    <property type="match status" value="1"/>
</dbReference>
<feature type="domain" description="Bacterial Ig" evidence="2">
    <location>
        <begin position="1379"/>
        <end position="1453"/>
    </location>
</feature>